<dbReference type="OrthoDB" id="514406at2"/>
<protein>
    <submittedName>
        <fullName evidence="2">Uncharacterized protein</fullName>
    </submittedName>
</protein>
<name>A0A433NLZ3_CHLFR</name>
<dbReference type="AlphaFoldDB" id="A0A433NLZ3"/>
<proteinExistence type="predicted"/>
<evidence type="ECO:0000313" key="3">
    <source>
        <dbReference type="Proteomes" id="UP000268857"/>
    </source>
</evidence>
<sequence length="148" mass="16603">MSILKKLPWLSLILLLLTFISLGWVLSATNPPHFIWVLVAIAILFLVASLTSPLARIADYSVNLFTSNLRSFSVTVLAAFLFFLVFARFRLFLDILVILAALMLVRIDFQAAGFREVQAFCITSIFSLAGLAMGAFVERIMFQYNIYG</sequence>
<gene>
    <name evidence="2" type="ORF">PCC6912_16870</name>
</gene>
<keyword evidence="1" id="KW-0812">Transmembrane</keyword>
<dbReference type="RefSeq" id="WP_016873505.1">
    <property type="nucleotide sequence ID" value="NZ_AJLN01000045.1"/>
</dbReference>
<feature type="transmembrane region" description="Helical" evidence="1">
    <location>
        <begin position="76"/>
        <end position="105"/>
    </location>
</feature>
<evidence type="ECO:0000313" key="2">
    <source>
        <dbReference type="EMBL" id="RUR84093.1"/>
    </source>
</evidence>
<feature type="transmembrane region" description="Helical" evidence="1">
    <location>
        <begin position="117"/>
        <end position="137"/>
    </location>
</feature>
<reference evidence="2 3" key="1">
    <citation type="journal article" date="2019" name="Genome Biol. Evol.">
        <title>Day and night: Metabolic profiles and evolutionary relationships of six axenic non-marine cyanobacteria.</title>
        <authorList>
            <person name="Will S.E."/>
            <person name="Henke P."/>
            <person name="Boedeker C."/>
            <person name="Huang S."/>
            <person name="Brinkmann H."/>
            <person name="Rohde M."/>
            <person name="Jarek M."/>
            <person name="Friedl T."/>
            <person name="Seufert S."/>
            <person name="Schumacher M."/>
            <person name="Overmann J."/>
            <person name="Neumann-Schaal M."/>
            <person name="Petersen J."/>
        </authorList>
    </citation>
    <scope>NUCLEOTIDE SEQUENCE [LARGE SCALE GENOMIC DNA]</scope>
    <source>
        <strain evidence="2 3">PCC 6912</strain>
    </source>
</reference>
<dbReference type="Proteomes" id="UP000268857">
    <property type="component" value="Unassembled WGS sequence"/>
</dbReference>
<dbReference type="EMBL" id="RSCJ01000005">
    <property type="protein sequence ID" value="RUR84093.1"/>
    <property type="molecule type" value="Genomic_DNA"/>
</dbReference>
<keyword evidence="1" id="KW-0472">Membrane</keyword>
<organism evidence="2 3">
    <name type="scientific">Chlorogloeopsis fritschii PCC 6912</name>
    <dbReference type="NCBI Taxonomy" id="211165"/>
    <lineage>
        <taxon>Bacteria</taxon>
        <taxon>Bacillati</taxon>
        <taxon>Cyanobacteriota</taxon>
        <taxon>Cyanophyceae</taxon>
        <taxon>Nostocales</taxon>
        <taxon>Chlorogloeopsidaceae</taxon>
        <taxon>Chlorogloeopsis</taxon>
    </lineage>
</organism>
<evidence type="ECO:0000256" key="1">
    <source>
        <dbReference type="SAM" id="Phobius"/>
    </source>
</evidence>
<feature type="transmembrane region" description="Helical" evidence="1">
    <location>
        <begin position="33"/>
        <end position="55"/>
    </location>
</feature>
<keyword evidence="1" id="KW-1133">Transmembrane helix</keyword>
<accession>A0A433NLZ3</accession>
<keyword evidence="3" id="KW-1185">Reference proteome</keyword>
<comment type="caution">
    <text evidence="2">The sequence shown here is derived from an EMBL/GenBank/DDBJ whole genome shotgun (WGS) entry which is preliminary data.</text>
</comment>
<feature type="transmembrane region" description="Helical" evidence="1">
    <location>
        <begin position="7"/>
        <end position="27"/>
    </location>
</feature>